<feature type="transmembrane region" description="Helical" evidence="1">
    <location>
        <begin position="195"/>
        <end position="212"/>
    </location>
</feature>
<reference evidence="3" key="2">
    <citation type="journal article" date="2014" name="Nat. Commun.">
        <title>The cavefish genome reveals candidate genes for eye loss.</title>
        <authorList>
            <person name="McGaugh S.E."/>
            <person name="Gross J.B."/>
            <person name="Aken B."/>
            <person name="Blin M."/>
            <person name="Borowsky R."/>
            <person name="Chalopin D."/>
            <person name="Hinaux H."/>
            <person name="Jeffery W.R."/>
            <person name="Keene A."/>
            <person name="Ma L."/>
            <person name="Minx P."/>
            <person name="Murphy D."/>
            <person name="O'Quin K.E."/>
            <person name="Retaux S."/>
            <person name="Rohner N."/>
            <person name="Searle S.M."/>
            <person name="Stahl B.A."/>
            <person name="Tabin C."/>
            <person name="Volff J.N."/>
            <person name="Yoshizawa M."/>
            <person name="Warren W.C."/>
        </authorList>
    </citation>
    <scope>NUCLEOTIDE SEQUENCE [LARGE SCALE GENOMIC DNA]</scope>
    <source>
        <strain evidence="3">female</strain>
    </source>
</reference>
<name>W5LT13_ASTMX</name>
<keyword evidence="3" id="KW-1185">Reference proteome</keyword>
<dbReference type="Bgee" id="ENSAMXG00000025518">
    <property type="expression patterns" value="Expressed in head kidney and 10 other cell types or tissues"/>
</dbReference>
<dbReference type="eggNOG" id="ENOG502QUS7">
    <property type="taxonomic scope" value="Eukaryota"/>
</dbReference>
<dbReference type="FunCoup" id="W5LT13">
    <property type="interactions" value="184"/>
</dbReference>
<keyword evidence="1" id="KW-0472">Membrane</keyword>
<keyword evidence="1" id="KW-0812">Transmembrane</keyword>
<feature type="transmembrane region" description="Helical" evidence="1">
    <location>
        <begin position="118"/>
        <end position="137"/>
    </location>
</feature>
<accession>W5LT13</accession>
<evidence type="ECO:0000313" key="3">
    <source>
        <dbReference type="Proteomes" id="UP000018467"/>
    </source>
</evidence>
<reference evidence="2" key="4">
    <citation type="submission" date="2025-09" db="UniProtKB">
        <authorList>
            <consortium name="Ensembl"/>
        </authorList>
    </citation>
    <scope>IDENTIFICATION</scope>
</reference>
<dbReference type="PANTHER" id="PTHR15066:SF0">
    <property type="entry name" value="TRANSMEMBRANE PROTEIN 187"/>
    <property type="match status" value="1"/>
</dbReference>
<dbReference type="Proteomes" id="UP000018467">
    <property type="component" value="Unassembled WGS sequence"/>
</dbReference>
<dbReference type="Pfam" id="PF15100">
    <property type="entry name" value="TMEM187"/>
    <property type="match status" value="1"/>
</dbReference>
<evidence type="ECO:0000313" key="2">
    <source>
        <dbReference type="Ensembl" id="ENSAMXP00000026223.2"/>
    </source>
</evidence>
<reference evidence="3" key="1">
    <citation type="submission" date="2013-03" db="EMBL/GenBank/DDBJ databases">
        <authorList>
            <person name="Jeffery W."/>
            <person name="Warren W."/>
            <person name="Wilson R.K."/>
        </authorList>
    </citation>
    <scope>NUCLEOTIDE SEQUENCE</scope>
    <source>
        <strain evidence="3">female</strain>
    </source>
</reference>
<keyword evidence="1" id="KW-1133">Transmembrane helix</keyword>
<dbReference type="InterPro" id="IPR028066">
    <property type="entry name" value="TMEM187"/>
</dbReference>
<sequence>LNSRCHHVRAPACPRAVPAVRGRRQHGVFNQVLVDTSYEHYAERALPQLPAFVAMPFNCLVNVGYAVVGAYWLRAPGPKHERALRYAKDVFALMALLYGPVQWTRLATLRRAPAVLDQWFTLPIFAWVPVWCGAVAHGWSARRALAAEALSLLSYALALVHERGFELALAVHIVAAVHAAASLQRARGDAVSLRYFALAALACAGFVALKLLDHALAQWWPFQRLTGHFWSKVCDILQFHYSFCFLTHISKCAQTDIVNKNKIRTD</sequence>
<dbReference type="PANTHER" id="PTHR15066">
    <property type="entry name" value="TRANSMEMBRANE PROTEIN 187"/>
    <property type="match status" value="1"/>
</dbReference>
<evidence type="ECO:0000256" key="1">
    <source>
        <dbReference type="SAM" id="Phobius"/>
    </source>
</evidence>
<dbReference type="GO" id="GO:0030133">
    <property type="term" value="C:transport vesicle"/>
    <property type="evidence" value="ECO:0007669"/>
    <property type="project" value="TreeGrafter"/>
</dbReference>
<dbReference type="AlphaFoldDB" id="W5LT13"/>
<feature type="transmembrane region" description="Helical" evidence="1">
    <location>
        <begin position="51"/>
        <end position="74"/>
    </location>
</feature>
<dbReference type="Ensembl" id="ENSAMXT00000026244.2">
    <property type="protein sequence ID" value="ENSAMXP00000026223.2"/>
    <property type="gene ID" value="ENSAMXG00000025518.2"/>
</dbReference>
<feature type="transmembrane region" description="Helical" evidence="1">
    <location>
        <begin position="86"/>
        <end position="106"/>
    </location>
</feature>
<protein>
    <submittedName>
        <fullName evidence="2">Transmembrane protein 187</fullName>
    </submittedName>
</protein>
<dbReference type="InParanoid" id="W5LT13"/>
<dbReference type="STRING" id="7994.ENSAMXP00000026223"/>
<organism evidence="2 3">
    <name type="scientific">Astyanax mexicanus</name>
    <name type="common">Blind cave fish</name>
    <name type="synonym">Astyanax fasciatus mexicanus</name>
    <dbReference type="NCBI Taxonomy" id="7994"/>
    <lineage>
        <taxon>Eukaryota</taxon>
        <taxon>Metazoa</taxon>
        <taxon>Chordata</taxon>
        <taxon>Craniata</taxon>
        <taxon>Vertebrata</taxon>
        <taxon>Euteleostomi</taxon>
        <taxon>Actinopterygii</taxon>
        <taxon>Neopterygii</taxon>
        <taxon>Teleostei</taxon>
        <taxon>Ostariophysi</taxon>
        <taxon>Characiformes</taxon>
        <taxon>Characoidei</taxon>
        <taxon>Acestrorhamphidae</taxon>
        <taxon>Acestrorhamphinae</taxon>
        <taxon>Astyanax</taxon>
    </lineage>
</organism>
<proteinExistence type="predicted"/>
<dbReference type="GeneTree" id="ENSGT00390000011272"/>
<dbReference type="HOGENOM" id="CLU_093204_0_0_1"/>
<reference evidence="2" key="3">
    <citation type="submission" date="2025-08" db="UniProtKB">
        <authorList>
            <consortium name="Ensembl"/>
        </authorList>
    </citation>
    <scope>IDENTIFICATION</scope>
</reference>